<dbReference type="InterPro" id="IPR027450">
    <property type="entry name" value="AlkB-like"/>
</dbReference>
<evidence type="ECO:0000313" key="4">
    <source>
        <dbReference type="EMBL" id="KAK3905733.1"/>
    </source>
</evidence>
<proteinExistence type="predicted"/>
<dbReference type="Gene3D" id="2.60.120.590">
    <property type="entry name" value="Alpha-ketoglutarate-dependent dioxygenase AlkB-like"/>
    <property type="match status" value="1"/>
</dbReference>
<dbReference type="PANTHER" id="PTHR31573:SF4">
    <property type="entry name" value="FE2OG DIOXYGENASE DOMAIN-CONTAINING PROTEIN"/>
    <property type="match status" value="1"/>
</dbReference>
<dbReference type="EMBL" id="MU855348">
    <property type="protein sequence ID" value="KAK3905733.1"/>
    <property type="molecule type" value="Genomic_DNA"/>
</dbReference>
<evidence type="ECO:0000256" key="1">
    <source>
        <dbReference type="PIRSR" id="PIRSR632852-1"/>
    </source>
</evidence>
<dbReference type="SUPFAM" id="SSF51197">
    <property type="entry name" value="Clavaminate synthase-like"/>
    <property type="match status" value="1"/>
</dbReference>
<dbReference type="GO" id="GO:0051747">
    <property type="term" value="F:cytosine C-5 DNA demethylase activity"/>
    <property type="evidence" value="ECO:0007669"/>
    <property type="project" value="TreeGrafter"/>
</dbReference>
<evidence type="ECO:0000313" key="5">
    <source>
        <dbReference type="Proteomes" id="UP001303889"/>
    </source>
</evidence>
<sequence length="702" mass="78100">MGSGPSGPNTPPDRPSRIVTLRVSSRLAAKHAQIVMKRSREDSVTNEAEEPIKRARLGALPAVEDENFSYSEEETASQSTLGVTSGAKRASRTQKIPSSTANTRVTEAVSNKLPSIGQPLVWAKMRGSMCEALPYFRAFKGSLHSANVVAQGFLIDQEADQLDVFGLQVIISSVGGGRVKSTETKGMVRAKDASDTASNTRAVMSAFHNKSLVAEKQIPPGTTKAVTIWRIRFEKADLTEPSWWATQADQLAEQTGETAYTPKTPVTVCGECTKPSKEIFTAGWFCLNHNCDHYFTFPDGTAVDPQGLAYTDVFINERTPFVGDIPSIWPPVPNPSGMHGTELALRRGFVCPDCGCCNRRVFWNRWVCENPNCEYELDAPMFPYPAKQLEKENAKFDARMERRRTTYGVNENSLAQAAYPMDRFATIYHRGYLQFSQTLTLGGYDVRHIFSASENVKCQPNGPWDLFRELEDTDFGLRRNPAAVVGHKLEGYTRHFQQNFGAKYKFGVSVQSKGFSEAPDVILRALHRLIWAKKAAVDNANAFLGNLDQKWIGPHALVPSSKDFNELLALGYMEDDKINYHDDGERELGPVVAALSLGSPSTMRFRPKRNTQFFLPTHLEQGRACYKEVLEVIMKHGDIMVMAGTEIQKVYEHTVDPAGMRRFSLTARYIDPERMTSQADRDDAAVKGAIPPHALAFAYDGW</sequence>
<name>A0AAN6RX65_9PEZI</name>
<feature type="binding site" evidence="1">
    <location>
        <position position="572"/>
    </location>
    <ligand>
        <name>2-oxoglutarate</name>
        <dbReference type="ChEBI" id="CHEBI:16810"/>
    </ligand>
</feature>
<organism evidence="4 5">
    <name type="scientific">Staphylotrichum tortipilum</name>
    <dbReference type="NCBI Taxonomy" id="2831512"/>
    <lineage>
        <taxon>Eukaryota</taxon>
        <taxon>Fungi</taxon>
        <taxon>Dikarya</taxon>
        <taxon>Ascomycota</taxon>
        <taxon>Pezizomycotina</taxon>
        <taxon>Sordariomycetes</taxon>
        <taxon>Sordariomycetidae</taxon>
        <taxon>Sordariales</taxon>
        <taxon>Chaetomiaceae</taxon>
        <taxon>Staphylotrichum</taxon>
    </lineage>
</organism>
<dbReference type="InterPro" id="IPR032852">
    <property type="entry name" value="ALKBH2"/>
</dbReference>
<dbReference type="InterPro" id="IPR037151">
    <property type="entry name" value="AlkB-like_sf"/>
</dbReference>
<dbReference type="PANTHER" id="PTHR31573">
    <property type="entry name" value="ALPHA-KETOGLUTARATE-DEPENDENT DIOXYGENASE ALKB HOMOLOG 2"/>
    <property type="match status" value="1"/>
</dbReference>
<feature type="domain" description="Alpha-ketoglutarate-dependent dioxygenase AlkB-like" evidence="3">
    <location>
        <begin position="491"/>
        <end position="668"/>
    </location>
</feature>
<gene>
    <name evidence="4" type="ORF">C8A05DRAFT_12474</name>
</gene>
<dbReference type="Proteomes" id="UP001303889">
    <property type="component" value="Unassembled WGS sequence"/>
</dbReference>
<feature type="compositionally biased region" description="Polar residues" evidence="2">
    <location>
        <begin position="93"/>
        <end position="103"/>
    </location>
</feature>
<evidence type="ECO:0000256" key="2">
    <source>
        <dbReference type="SAM" id="MobiDB-lite"/>
    </source>
</evidence>
<reference evidence="4" key="1">
    <citation type="journal article" date="2023" name="Mol. Phylogenet. Evol.">
        <title>Genome-scale phylogeny and comparative genomics of the fungal order Sordariales.</title>
        <authorList>
            <person name="Hensen N."/>
            <person name="Bonometti L."/>
            <person name="Westerberg I."/>
            <person name="Brannstrom I.O."/>
            <person name="Guillou S."/>
            <person name="Cros-Aarteil S."/>
            <person name="Calhoun S."/>
            <person name="Haridas S."/>
            <person name="Kuo A."/>
            <person name="Mondo S."/>
            <person name="Pangilinan J."/>
            <person name="Riley R."/>
            <person name="LaButti K."/>
            <person name="Andreopoulos B."/>
            <person name="Lipzen A."/>
            <person name="Chen C."/>
            <person name="Yan M."/>
            <person name="Daum C."/>
            <person name="Ng V."/>
            <person name="Clum A."/>
            <person name="Steindorff A."/>
            <person name="Ohm R.A."/>
            <person name="Martin F."/>
            <person name="Silar P."/>
            <person name="Natvig D.O."/>
            <person name="Lalanne C."/>
            <person name="Gautier V."/>
            <person name="Ament-Velasquez S.L."/>
            <person name="Kruys A."/>
            <person name="Hutchinson M.I."/>
            <person name="Powell A.J."/>
            <person name="Barry K."/>
            <person name="Miller A.N."/>
            <person name="Grigoriev I.V."/>
            <person name="Debuchy R."/>
            <person name="Gladieux P."/>
            <person name="Hiltunen Thoren M."/>
            <person name="Johannesson H."/>
        </authorList>
    </citation>
    <scope>NUCLEOTIDE SEQUENCE</scope>
    <source>
        <strain evidence="4">CBS 103.79</strain>
    </source>
</reference>
<accession>A0AAN6RX65</accession>
<reference evidence="4" key="2">
    <citation type="submission" date="2023-05" db="EMBL/GenBank/DDBJ databases">
        <authorList>
            <consortium name="Lawrence Berkeley National Laboratory"/>
            <person name="Steindorff A."/>
            <person name="Hensen N."/>
            <person name="Bonometti L."/>
            <person name="Westerberg I."/>
            <person name="Brannstrom I.O."/>
            <person name="Guillou S."/>
            <person name="Cros-Aarteil S."/>
            <person name="Calhoun S."/>
            <person name="Haridas S."/>
            <person name="Kuo A."/>
            <person name="Mondo S."/>
            <person name="Pangilinan J."/>
            <person name="Riley R."/>
            <person name="Labutti K."/>
            <person name="Andreopoulos B."/>
            <person name="Lipzen A."/>
            <person name="Chen C."/>
            <person name="Yanf M."/>
            <person name="Daum C."/>
            <person name="Ng V."/>
            <person name="Clum A."/>
            <person name="Ohm R."/>
            <person name="Martin F."/>
            <person name="Silar P."/>
            <person name="Natvig D."/>
            <person name="Lalanne C."/>
            <person name="Gautier V."/>
            <person name="Ament-Velasquez S.L."/>
            <person name="Kruys A."/>
            <person name="Hutchinson M.I."/>
            <person name="Powell A.J."/>
            <person name="Barry K."/>
            <person name="Miller A.N."/>
            <person name="Grigoriev I.V."/>
            <person name="Debuchy R."/>
            <person name="Gladieux P."/>
            <person name="Thoren M.H."/>
            <person name="Johannesson H."/>
        </authorList>
    </citation>
    <scope>NUCLEOTIDE SEQUENCE</scope>
    <source>
        <strain evidence="4">CBS 103.79</strain>
    </source>
</reference>
<dbReference type="AlphaFoldDB" id="A0AAN6RX65"/>
<feature type="binding site" evidence="1">
    <location>
        <position position="581"/>
    </location>
    <ligand>
        <name>2-oxoglutarate</name>
        <dbReference type="ChEBI" id="CHEBI:16810"/>
    </ligand>
</feature>
<dbReference type="GO" id="GO:0035516">
    <property type="term" value="F:broad specificity oxidative DNA demethylase activity"/>
    <property type="evidence" value="ECO:0007669"/>
    <property type="project" value="TreeGrafter"/>
</dbReference>
<dbReference type="Pfam" id="PF13532">
    <property type="entry name" value="2OG-FeII_Oxy_2"/>
    <property type="match status" value="1"/>
</dbReference>
<comment type="caution">
    <text evidence="4">The sequence shown here is derived from an EMBL/GenBank/DDBJ whole genome shotgun (WGS) entry which is preliminary data.</text>
</comment>
<dbReference type="GO" id="GO:0008198">
    <property type="term" value="F:ferrous iron binding"/>
    <property type="evidence" value="ECO:0007669"/>
    <property type="project" value="TreeGrafter"/>
</dbReference>
<feature type="region of interest" description="Disordered" evidence="2">
    <location>
        <begin position="68"/>
        <end position="103"/>
    </location>
</feature>
<keyword evidence="5" id="KW-1185">Reference proteome</keyword>
<dbReference type="GO" id="GO:0006307">
    <property type="term" value="P:DNA alkylation repair"/>
    <property type="evidence" value="ECO:0007669"/>
    <property type="project" value="TreeGrafter"/>
</dbReference>
<protein>
    <recommendedName>
        <fullName evidence="3">Alpha-ketoglutarate-dependent dioxygenase AlkB-like domain-containing protein</fullName>
    </recommendedName>
</protein>
<evidence type="ECO:0000259" key="3">
    <source>
        <dbReference type="Pfam" id="PF13532"/>
    </source>
</evidence>